<dbReference type="AlphaFoldDB" id="A0A367ZKR0"/>
<evidence type="ECO:0000313" key="2">
    <source>
        <dbReference type="Proteomes" id="UP000252355"/>
    </source>
</evidence>
<proteinExistence type="predicted"/>
<organism evidence="1 2">
    <name type="scientific">Candidatus Ozemobacter sibiricus</name>
    <dbReference type="NCBI Taxonomy" id="2268124"/>
    <lineage>
        <taxon>Bacteria</taxon>
        <taxon>Candidatus Ozemobacteria</taxon>
        <taxon>Candidatus Ozemobacterales</taxon>
        <taxon>Candidatus Ozemobacteraceae</taxon>
        <taxon>Candidatus Ozemobacter</taxon>
    </lineage>
</organism>
<gene>
    <name evidence="1" type="ORF">OZSIB_1211</name>
</gene>
<dbReference type="EMBL" id="QOQW01000020">
    <property type="protein sequence ID" value="RCK78684.1"/>
    <property type="molecule type" value="Genomic_DNA"/>
</dbReference>
<sequence length="49" mass="5521">MLRCRHPTTTAPLIARAIDRLSHLPPYGRAWGSTCRLDEPQAEVVHLTL</sequence>
<reference evidence="1 2" key="1">
    <citation type="submission" date="2018-05" db="EMBL/GenBank/DDBJ databases">
        <title>A metagenomic window into the 2 km-deep terrestrial subsurface aquifer revealed taxonomically and functionally diverse microbial community comprising novel uncultured bacterial lineages.</title>
        <authorList>
            <person name="Kadnikov V.V."/>
            <person name="Mardanov A.V."/>
            <person name="Beletsky A.V."/>
            <person name="Banks D."/>
            <person name="Pimenov N.V."/>
            <person name="Frank Y.A."/>
            <person name="Karnachuk O.V."/>
            <person name="Ravin N.V."/>
        </authorList>
    </citation>
    <scope>NUCLEOTIDE SEQUENCE [LARGE SCALE GENOMIC DNA]</scope>
    <source>
        <strain evidence="1">BY5</strain>
    </source>
</reference>
<comment type="caution">
    <text evidence="1">The sequence shown here is derived from an EMBL/GenBank/DDBJ whole genome shotgun (WGS) entry which is preliminary data.</text>
</comment>
<name>A0A367ZKR0_9BACT</name>
<dbReference type="Proteomes" id="UP000252355">
    <property type="component" value="Unassembled WGS sequence"/>
</dbReference>
<protein>
    <submittedName>
        <fullName evidence="1">Uncharacterized protein</fullName>
    </submittedName>
</protein>
<accession>A0A367ZKR0</accession>
<evidence type="ECO:0000313" key="1">
    <source>
        <dbReference type="EMBL" id="RCK78684.1"/>
    </source>
</evidence>